<reference evidence="1 2" key="1">
    <citation type="submission" date="2017-10" db="EMBL/GenBank/DDBJ databases">
        <title>Frigbacter circumglobatus gen. nov. sp. nov., isolated from sediment cultured in situ.</title>
        <authorList>
            <person name="Zhao Z."/>
        </authorList>
    </citation>
    <scope>NUCLEOTIDE SEQUENCE [LARGE SCALE GENOMIC DNA]</scope>
    <source>
        <strain evidence="1 2">ZYL</strain>
    </source>
</reference>
<gene>
    <name evidence="1" type="ORF">CRD36_08035</name>
</gene>
<dbReference type="InParanoid" id="A0A2G4YSX7"/>
<dbReference type="Proteomes" id="UP000229730">
    <property type="component" value="Unassembled WGS sequence"/>
</dbReference>
<evidence type="ECO:0000313" key="1">
    <source>
        <dbReference type="EMBL" id="PHZ85435.1"/>
    </source>
</evidence>
<dbReference type="Gene3D" id="2.60.120.10">
    <property type="entry name" value="Jelly Rolls"/>
    <property type="match status" value="1"/>
</dbReference>
<evidence type="ECO:0000313" key="2">
    <source>
        <dbReference type="Proteomes" id="UP000229730"/>
    </source>
</evidence>
<dbReference type="OrthoDB" id="7059163at2"/>
<keyword evidence="2" id="KW-1185">Reference proteome</keyword>
<sequence length="199" mass="21776">MRFTATTGTGGGAGARFDRDRFVEDCIWAHMETDPVAAVREVLARAVSRPGAVLAGLGKPKAAGLDVLLSSPTLTIFAASWTPQMNLLAHDHKMWALIGIYAGREDNILWREGDNGLEAYAANCLFESDVATLDANAIHSVTNPLQRFTGGIHIYGGDFFATERRQWDPETFQVEPSDGDVIRAMFARENERYAKVCGD</sequence>
<dbReference type="InterPro" id="IPR011051">
    <property type="entry name" value="RmlC_Cupin_sf"/>
</dbReference>
<comment type="caution">
    <text evidence="1">The sequence shown here is derived from an EMBL/GenBank/DDBJ whole genome shotgun (WGS) entry which is preliminary data.</text>
</comment>
<accession>A0A2G4YSX7</accession>
<dbReference type="InterPro" id="IPR014710">
    <property type="entry name" value="RmlC-like_jellyroll"/>
</dbReference>
<evidence type="ECO:0008006" key="3">
    <source>
        <dbReference type="Google" id="ProtNLM"/>
    </source>
</evidence>
<dbReference type="EMBL" id="PDEM01000016">
    <property type="protein sequence ID" value="PHZ85435.1"/>
    <property type="molecule type" value="Genomic_DNA"/>
</dbReference>
<organism evidence="1 2">
    <name type="scientific">Paremcibacter congregatus</name>
    <dbReference type="NCBI Taxonomy" id="2043170"/>
    <lineage>
        <taxon>Bacteria</taxon>
        <taxon>Pseudomonadati</taxon>
        <taxon>Pseudomonadota</taxon>
        <taxon>Alphaproteobacteria</taxon>
        <taxon>Emcibacterales</taxon>
        <taxon>Emcibacteraceae</taxon>
        <taxon>Paremcibacter</taxon>
    </lineage>
</organism>
<dbReference type="AlphaFoldDB" id="A0A2G4YSX7"/>
<dbReference type="SUPFAM" id="SSF51182">
    <property type="entry name" value="RmlC-like cupins"/>
    <property type="match status" value="1"/>
</dbReference>
<protein>
    <recommendedName>
        <fullName evidence="3">Metal-dependent protein of the double-stranded beta helix superfamily-like protein</fullName>
    </recommendedName>
</protein>
<proteinExistence type="predicted"/>
<name>A0A2G4YSX7_9PROT</name>